<sequence>MLDETISPDKTISFIIVSSLLCLVRSHKFSSVMLENENSYKRRNEDNKRAKTLMNSDIIEAMPPRVTVPANDSSNI</sequence>
<proteinExistence type="predicted"/>
<comment type="caution">
    <text evidence="1">The sequence shown here is derived from an EMBL/GenBank/DDBJ whole genome shotgun (WGS) entry which is preliminary data.</text>
</comment>
<reference evidence="1" key="1">
    <citation type="submission" date="2021-06" db="EMBL/GenBank/DDBJ databases">
        <authorList>
            <person name="Kallberg Y."/>
            <person name="Tangrot J."/>
            <person name="Rosling A."/>
        </authorList>
    </citation>
    <scope>NUCLEOTIDE SEQUENCE</scope>
    <source>
        <strain evidence="1">MA453B</strain>
    </source>
</reference>
<evidence type="ECO:0000313" key="2">
    <source>
        <dbReference type="Proteomes" id="UP000789405"/>
    </source>
</evidence>
<keyword evidence="2" id="KW-1185">Reference proteome</keyword>
<dbReference type="AlphaFoldDB" id="A0A9N9BBL1"/>
<protein>
    <submittedName>
        <fullName evidence="1">19257_t:CDS:1</fullName>
    </submittedName>
</protein>
<gene>
    <name evidence="1" type="ORF">DERYTH_LOCUS5800</name>
</gene>
<evidence type="ECO:0000313" key="1">
    <source>
        <dbReference type="EMBL" id="CAG8562352.1"/>
    </source>
</evidence>
<dbReference type="Proteomes" id="UP000789405">
    <property type="component" value="Unassembled WGS sequence"/>
</dbReference>
<organism evidence="1 2">
    <name type="scientific">Dentiscutata erythropus</name>
    <dbReference type="NCBI Taxonomy" id="1348616"/>
    <lineage>
        <taxon>Eukaryota</taxon>
        <taxon>Fungi</taxon>
        <taxon>Fungi incertae sedis</taxon>
        <taxon>Mucoromycota</taxon>
        <taxon>Glomeromycotina</taxon>
        <taxon>Glomeromycetes</taxon>
        <taxon>Diversisporales</taxon>
        <taxon>Gigasporaceae</taxon>
        <taxon>Dentiscutata</taxon>
    </lineage>
</organism>
<name>A0A9N9BBL1_9GLOM</name>
<accession>A0A9N9BBL1</accession>
<dbReference type="EMBL" id="CAJVPY010002489">
    <property type="protein sequence ID" value="CAG8562352.1"/>
    <property type="molecule type" value="Genomic_DNA"/>
</dbReference>